<comment type="similarity">
    <text evidence="1 9">Belongs to the guanylate kinase family.</text>
</comment>
<dbReference type="CDD" id="cd00071">
    <property type="entry name" value="GMPK"/>
    <property type="match status" value="1"/>
</dbReference>
<dbReference type="EMBL" id="CP000804">
    <property type="protein sequence ID" value="ABU60313.1"/>
    <property type="molecule type" value="Genomic_DNA"/>
</dbReference>
<keyword evidence="12" id="KW-1185">Reference proteome</keyword>
<evidence type="ECO:0000256" key="6">
    <source>
        <dbReference type="ARBA" id="ARBA00022777"/>
    </source>
</evidence>
<dbReference type="STRING" id="383372.Rcas_4286"/>
<evidence type="ECO:0000256" key="5">
    <source>
        <dbReference type="ARBA" id="ARBA00022741"/>
    </source>
</evidence>
<gene>
    <name evidence="9" type="primary">gmk</name>
    <name evidence="11" type="ordered locus">Rcas_4286</name>
</gene>
<proteinExistence type="inferred from homology"/>
<evidence type="ECO:0000313" key="11">
    <source>
        <dbReference type="EMBL" id="ABU60313.1"/>
    </source>
</evidence>
<dbReference type="InterPro" id="IPR027417">
    <property type="entry name" value="P-loop_NTPase"/>
</dbReference>
<dbReference type="Gene3D" id="3.40.50.300">
    <property type="entry name" value="P-loop containing nucleotide triphosphate hydrolases"/>
    <property type="match status" value="1"/>
</dbReference>
<evidence type="ECO:0000259" key="10">
    <source>
        <dbReference type="PROSITE" id="PS50052"/>
    </source>
</evidence>
<dbReference type="InterPro" id="IPR017665">
    <property type="entry name" value="Guanylate_kinase"/>
</dbReference>
<keyword evidence="4 9" id="KW-0808">Transferase</keyword>
<dbReference type="KEGG" id="rca:Rcas_4286"/>
<dbReference type="Gene3D" id="3.30.63.10">
    <property type="entry name" value="Guanylate Kinase phosphate binding domain"/>
    <property type="match status" value="1"/>
</dbReference>
<dbReference type="HAMAP" id="MF_00328">
    <property type="entry name" value="Guanylate_kinase"/>
    <property type="match status" value="1"/>
</dbReference>
<accession>A7NRW7</accession>
<keyword evidence="7 9" id="KW-0067">ATP-binding</keyword>
<dbReference type="eggNOG" id="COG0194">
    <property type="taxonomic scope" value="Bacteria"/>
</dbReference>
<sequence length="210" mass="23592">MPVADRNPLLDGLPAYPLLIVISGPSGVGKDSILNRMRELKVPFHFVVTATDRPMRAGERDGYDYHFVTTERFREMISQGELIEWARVYGHYKGIPASEVRDALASGRDVVLRIDVQGAATVRRLAPEAVLIFVAPGSLDELRARLVQRRTENNTEIDRRLSVAQQEMEALDAFDYIVLNRADRLDDAVAQIQAIVAAEKLRVHPRHVVL</sequence>
<dbReference type="SMART" id="SM00072">
    <property type="entry name" value="GuKc"/>
    <property type="match status" value="1"/>
</dbReference>
<dbReference type="GO" id="GO:0005524">
    <property type="term" value="F:ATP binding"/>
    <property type="evidence" value="ECO:0007669"/>
    <property type="project" value="UniProtKB-UniRule"/>
</dbReference>
<evidence type="ECO:0000256" key="3">
    <source>
        <dbReference type="ARBA" id="ARBA00016296"/>
    </source>
</evidence>
<evidence type="ECO:0000256" key="2">
    <source>
        <dbReference type="ARBA" id="ARBA00012961"/>
    </source>
</evidence>
<protein>
    <recommendedName>
        <fullName evidence="3 9">Guanylate kinase</fullName>
        <ecNumber evidence="2 9">2.7.4.8</ecNumber>
    </recommendedName>
    <alternativeName>
        <fullName evidence="8 9">GMP kinase</fullName>
    </alternativeName>
</protein>
<keyword evidence="6 9" id="KW-0418">Kinase</keyword>
<evidence type="ECO:0000256" key="7">
    <source>
        <dbReference type="ARBA" id="ARBA00022840"/>
    </source>
</evidence>
<evidence type="ECO:0000256" key="1">
    <source>
        <dbReference type="ARBA" id="ARBA00005790"/>
    </source>
</evidence>
<dbReference type="InterPro" id="IPR008144">
    <property type="entry name" value="Guanylate_kin-like_dom"/>
</dbReference>
<dbReference type="HOGENOM" id="CLU_001715_1_2_0"/>
<feature type="domain" description="Guanylate kinase-like" evidence="10">
    <location>
        <begin position="17"/>
        <end position="197"/>
    </location>
</feature>
<comment type="function">
    <text evidence="9">Essential for recycling GMP and indirectly, cGMP.</text>
</comment>
<dbReference type="NCBIfam" id="TIGR03263">
    <property type="entry name" value="guanyl_kin"/>
    <property type="match status" value="1"/>
</dbReference>
<comment type="catalytic activity">
    <reaction evidence="9">
        <text>GMP + ATP = GDP + ADP</text>
        <dbReference type="Rhea" id="RHEA:20780"/>
        <dbReference type="ChEBI" id="CHEBI:30616"/>
        <dbReference type="ChEBI" id="CHEBI:58115"/>
        <dbReference type="ChEBI" id="CHEBI:58189"/>
        <dbReference type="ChEBI" id="CHEBI:456216"/>
        <dbReference type="EC" id="2.7.4.8"/>
    </reaction>
</comment>
<dbReference type="InterPro" id="IPR008145">
    <property type="entry name" value="GK/Ca_channel_bsu"/>
</dbReference>
<dbReference type="EC" id="2.7.4.8" evidence="2 9"/>
<evidence type="ECO:0000256" key="4">
    <source>
        <dbReference type="ARBA" id="ARBA00022679"/>
    </source>
</evidence>
<name>A7NRW7_ROSCS</name>
<comment type="subcellular location">
    <subcellularLocation>
        <location evidence="9">Cytoplasm</location>
    </subcellularLocation>
</comment>
<feature type="binding site" evidence="9">
    <location>
        <begin position="24"/>
        <end position="31"/>
    </location>
    <ligand>
        <name>ATP</name>
        <dbReference type="ChEBI" id="CHEBI:30616"/>
    </ligand>
</feature>
<keyword evidence="9" id="KW-0963">Cytoplasm</keyword>
<dbReference type="GO" id="GO:0005829">
    <property type="term" value="C:cytosol"/>
    <property type="evidence" value="ECO:0007669"/>
    <property type="project" value="TreeGrafter"/>
</dbReference>
<dbReference type="SUPFAM" id="SSF52540">
    <property type="entry name" value="P-loop containing nucleoside triphosphate hydrolases"/>
    <property type="match status" value="1"/>
</dbReference>
<dbReference type="FunFam" id="3.30.63.10:FF:000002">
    <property type="entry name" value="Guanylate kinase 1"/>
    <property type="match status" value="1"/>
</dbReference>
<dbReference type="PROSITE" id="PS50052">
    <property type="entry name" value="GUANYLATE_KINASE_2"/>
    <property type="match status" value="1"/>
</dbReference>
<evidence type="ECO:0000256" key="9">
    <source>
        <dbReference type="HAMAP-Rule" id="MF_00328"/>
    </source>
</evidence>
<dbReference type="GO" id="GO:0004385">
    <property type="term" value="F:GMP kinase activity"/>
    <property type="evidence" value="ECO:0007669"/>
    <property type="project" value="UniProtKB-UniRule"/>
</dbReference>
<dbReference type="Proteomes" id="UP000000263">
    <property type="component" value="Chromosome"/>
</dbReference>
<dbReference type="OrthoDB" id="9808150at2"/>
<keyword evidence="5 9" id="KW-0547">Nucleotide-binding</keyword>
<dbReference type="Pfam" id="PF00625">
    <property type="entry name" value="Guanylate_kin"/>
    <property type="match status" value="1"/>
</dbReference>
<dbReference type="NCBIfam" id="NF011325">
    <property type="entry name" value="PRK14738.1"/>
    <property type="match status" value="1"/>
</dbReference>
<dbReference type="AlphaFoldDB" id="A7NRW7"/>
<evidence type="ECO:0000256" key="8">
    <source>
        <dbReference type="ARBA" id="ARBA00030128"/>
    </source>
</evidence>
<dbReference type="PANTHER" id="PTHR23117:SF13">
    <property type="entry name" value="GUANYLATE KINASE"/>
    <property type="match status" value="1"/>
</dbReference>
<dbReference type="RefSeq" id="WP_012122734.1">
    <property type="nucleotide sequence ID" value="NC_009767.1"/>
</dbReference>
<evidence type="ECO:0000313" key="12">
    <source>
        <dbReference type="Proteomes" id="UP000000263"/>
    </source>
</evidence>
<dbReference type="PANTHER" id="PTHR23117">
    <property type="entry name" value="GUANYLATE KINASE-RELATED"/>
    <property type="match status" value="1"/>
</dbReference>
<organism evidence="11 12">
    <name type="scientific">Roseiflexus castenholzii (strain DSM 13941 / HLO8)</name>
    <dbReference type="NCBI Taxonomy" id="383372"/>
    <lineage>
        <taxon>Bacteria</taxon>
        <taxon>Bacillati</taxon>
        <taxon>Chloroflexota</taxon>
        <taxon>Chloroflexia</taxon>
        <taxon>Chloroflexales</taxon>
        <taxon>Roseiflexineae</taxon>
        <taxon>Roseiflexaceae</taxon>
        <taxon>Roseiflexus</taxon>
    </lineage>
</organism>
<reference evidence="11 12" key="1">
    <citation type="submission" date="2007-08" db="EMBL/GenBank/DDBJ databases">
        <title>Complete sequence of Roseiflexus castenholzii DSM 13941.</title>
        <authorList>
            <consortium name="US DOE Joint Genome Institute"/>
            <person name="Copeland A."/>
            <person name="Lucas S."/>
            <person name="Lapidus A."/>
            <person name="Barry K."/>
            <person name="Glavina del Rio T."/>
            <person name="Dalin E."/>
            <person name="Tice H."/>
            <person name="Pitluck S."/>
            <person name="Thompson L.S."/>
            <person name="Brettin T."/>
            <person name="Bruce D."/>
            <person name="Detter J.C."/>
            <person name="Han C."/>
            <person name="Tapia R."/>
            <person name="Schmutz J."/>
            <person name="Larimer F."/>
            <person name="Land M."/>
            <person name="Hauser L."/>
            <person name="Kyrpides N."/>
            <person name="Mikhailova N."/>
            <person name="Bryant D.A."/>
            <person name="Hanada S."/>
            <person name="Tsukatani Y."/>
            <person name="Richardson P."/>
        </authorList>
    </citation>
    <scope>NUCLEOTIDE SEQUENCE [LARGE SCALE GENOMIC DNA]</scope>
    <source>
        <strain evidence="12">DSM 13941 / HLO8</strain>
    </source>
</reference>